<evidence type="ECO:0000313" key="5">
    <source>
        <dbReference type="Proteomes" id="UP000789901"/>
    </source>
</evidence>
<proteinExistence type="predicted"/>
<feature type="compositionally biased region" description="Basic and acidic residues" evidence="2">
    <location>
        <begin position="260"/>
        <end position="280"/>
    </location>
</feature>
<name>A0ABN7UZU6_GIGMA</name>
<gene>
    <name evidence="4" type="ORF">GMARGA_LOCUS12154</name>
</gene>
<keyword evidence="1" id="KW-0479">Metal-binding</keyword>
<dbReference type="Proteomes" id="UP000789901">
    <property type="component" value="Unassembled WGS sequence"/>
</dbReference>
<evidence type="ECO:0000313" key="4">
    <source>
        <dbReference type="EMBL" id="CAG8701520.1"/>
    </source>
</evidence>
<reference evidence="4 5" key="1">
    <citation type="submission" date="2021-06" db="EMBL/GenBank/DDBJ databases">
        <authorList>
            <person name="Kallberg Y."/>
            <person name="Tangrot J."/>
            <person name="Rosling A."/>
        </authorList>
    </citation>
    <scope>NUCLEOTIDE SEQUENCE [LARGE SCALE GENOMIC DNA]</scope>
    <source>
        <strain evidence="4 5">120-4 pot B 10/14</strain>
    </source>
</reference>
<dbReference type="EMBL" id="CAJVQB010007342">
    <property type="protein sequence ID" value="CAG8701520.1"/>
    <property type="molecule type" value="Genomic_DNA"/>
</dbReference>
<evidence type="ECO:0000259" key="3">
    <source>
        <dbReference type="PROSITE" id="PS50158"/>
    </source>
</evidence>
<keyword evidence="5" id="KW-1185">Reference proteome</keyword>
<feature type="region of interest" description="Disordered" evidence="2">
    <location>
        <begin position="241"/>
        <end position="280"/>
    </location>
</feature>
<keyword evidence="1" id="KW-0863">Zinc-finger</keyword>
<sequence>MRHIYAYVYWFPSNFNDGKRILATDWKSDYNRSDAINTTLDTNIPPRSEQVLFRLYMDKLYITSRTVKELQASFTTLRFLPTYNIAQREDESFIMTYNQQKENARYTQEYNQGLQLLLQAIIPQLGERHQEENYWAMMQLFDRNILNEIAFWDALKRTYAYYKESSVGATLRKQIKATNYFNKNKEIQFSDKKERNKSRKWVVFNVHDRKCFSCGRKDHYMKDCLDKEKFKGFTYMYRKGKPRTKEEKHKDKYTKKTPGRKKDYTKDRPQNKTKEYSKEEKGDAFARMLAARAAKFEKDKKKAIKEDTKPQDTFGGGRYPRRNNTKYCKHCKTNTHTTEDCYSHRAKEVDEPMVFYAQKKNKDTGYQEYQEYQEYLKAKQAYLASIQEY</sequence>
<protein>
    <submittedName>
        <fullName evidence="4">32072_t:CDS:1</fullName>
    </submittedName>
</protein>
<evidence type="ECO:0000256" key="2">
    <source>
        <dbReference type="SAM" id="MobiDB-lite"/>
    </source>
</evidence>
<feature type="domain" description="CCHC-type" evidence="3">
    <location>
        <begin position="209"/>
        <end position="224"/>
    </location>
</feature>
<comment type="caution">
    <text evidence="4">The sequence shown here is derived from an EMBL/GenBank/DDBJ whole genome shotgun (WGS) entry which is preliminary data.</text>
</comment>
<evidence type="ECO:0000256" key="1">
    <source>
        <dbReference type="PROSITE-ProRule" id="PRU00047"/>
    </source>
</evidence>
<keyword evidence="1" id="KW-0862">Zinc</keyword>
<organism evidence="4 5">
    <name type="scientific">Gigaspora margarita</name>
    <dbReference type="NCBI Taxonomy" id="4874"/>
    <lineage>
        <taxon>Eukaryota</taxon>
        <taxon>Fungi</taxon>
        <taxon>Fungi incertae sedis</taxon>
        <taxon>Mucoromycota</taxon>
        <taxon>Glomeromycotina</taxon>
        <taxon>Glomeromycetes</taxon>
        <taxon>Diversisporales</taxon>
        <taxon>Gigasporaceae</taxon>
        <taxon>Gigaspora</taxon>
    </lineage>
</organism>
<accession>A0ABN7UZU6</accession>
<dbReference type="InterPro" id="IPR001878">
    <property type="entry name" value="Znf_CCHC"/>
</dbReference>
<dbReference type="PROSITE" id="PS50158">
    <property type="entry name" value="ZF_CCHC"/>
    <property type="match status" value="1"/>
</dbReference>